<reference evidence="2" key="1">
    <citation type="submission" date="2020-09" db="EMBL/GenBank/DDBJ databases">
        <title>Pelobacter alkaliphilus sp. nov., a novel anaerobic arsenate-reducing bacterium from terrestrial mud volcano.</title>
        <authorList>
            <person name="Khomyakova M.A."/>
            <person name="Merkel A.Y."/>
            <person name="Slobodkin A.I."/>
        </authorList>
    </citation>
    <scope>NUCLEOTIDE SEQUENCE</scope>
    <source>
        <strain evidence="2">M08fum</strain>
    </source>
</reference>
<dbReference type="GO" id="GO:0003700">
    <property type="term" value="F:DNA-binding transcription factor activity"/>
    <property type="evidence" value="ECO:0007669"/>
    <property type="project" value="TreeGrafter"/>
</dbReference>
<sequence length="156" mass="17421">MNLDTLKDSPLFHGLAEKEIEFFGTALGQQQMSAGKTIYIENMTGESLYLIKRGSVRISQMLAEGDEQTLVVLGPGDTFGELAVIDGGPRAATARVIEDVNLFSLSRNNYNQICANNPRLGMQLTLNIFRSFSERLRRSKLDYRNMLIAGMNRKKS</sequence>
<name>A0A8J6UQM8_9BACT</name>
<dbReference type="Proteomes" id="UP000632828">
    <property type="component" value="Unassembled WGS sequence"/>
</dbReference>
<dbReference type="InterPro" id="IPR018490">
    <property type="entry name" value="cNMP-bd_dom_sf"/>
</dbReference>
<dbReference type="PANTHER" id="PTHR24567:SF74">
    <property type="entry name" value="HTH-TYPE TRANSCRIPTIONAL REGULATOR ARCR"/>
    <property type="match status" value="1"/>
</dbReference>
<dbReference type="InterPro" id="IPR018488">
    <property type="entry name" value="cNMP-bd_CS"/>
</dbReference>
<dbReference type="GO" id="GO:0005829">
    <property type="term" value="C:cytosol"/>
    <property type="evidence" value="ECO:0007669"/>
    <property type="project" value="TreeGrafter"/>
</dbReference>
<dbReference type="PROSITE" id="PS00889">
    <property type="entry name" value="CNMP_BINDING_2"/>
    <property type="match status" value="1"/>
</dbReference>
<dbReference type="PANTHER" id="PTHR24567">
    <property type="entry name" value="CRP FAMILY TRANSCRIPTIONAL REGULATORY PROTEIN"/>
    <property type="match status" value="1"/>
</dbReference>
<dbReference type="SUPFAM" id="SSF51206">
    <property type="entry name" value="cAMP-binding domain-like"/>
    <property type="match status" value="1"/>
</dbReference>
<dbReference type="InterPro" id="IPR000595">
    <property type="entry name" value="cNMP-bd_dom"/>
</dbReference>
<evidence type="ECO:0000259" key="1">
    <source>
        <dbReference type="PROSITE" id="PS50042"/>
    </source>
</evidence>
<dbReference type="RefSeq" id="WP_191153557.1">
    <property type="nucleotide sequence ID" value="NZ_JACWUN010000001.1"/>
</dbReference>
<evidence type="ECO:0000313" key="3">
    <source>
        <dbReference type="Proteomes" id="UP000632828"/>
    </source>
</evidence>
<dbReference type="CDD" id="cd00038">
    <property type="entry name" value="CAP_ED"/>
    <property type="match status" value="1"/>
</dbReference>
<dbReference type="InterPro" id="IPR014710">
    <property type="entry name" value="RmlC-like_jellyroll"/>
</dbReference>
<gene>
    <name evidence="2" type="ORF">ICT70_01220</name>
</gene>
<proteinExistence type="predicted"/>
<comment type="caution">
    <text evidence="2">The sequence shown here is derived from an EMBL/GenBank/DDBJ whole genome shotgun (WGS) entry which is preliminary data.</text>
</comment>
<accession>A0A8J6UQM8</accession>
<dbReference type="PROSITE" id="PS50042">
    <property type="entry name" value="CNMP_BINDING_3"/>
    <property type="match status" value="1"/>
</dbReference>
<dbReference type="Pfam" id="PF00027">
    <property type="entry name" value="cNMP_binding"/>
    <property type="match status" value="1"/>
</dbReference>
<protein>
    <submittedName>
        <fullName evidence="2">Cyclic nucleotide-binding domain-containing protein</fullName>
    </submittedName>
</protein>
<dbReference type="AlphaFoldDB" id="A0A8J6UQM8"/>
<keyword evidence="3" id="KW-1185">Reference proteome</keyword>
<evidence type="ECO:0000313" key="2">
    <source>
        <dbReference type="EMBL" id="MBD1399286.1"/>
    </source>
</evidence>
<dbReference type="SMART" id="SM00100">
    <property type="entry name" value="cNMP"/>
    <property type="match status" value="1"/>
</dbReference>
<feature type="domain" description="Cyclic nucleotide-binding" evidence="1">
    <location>
        <begin position="11"/>
        <end position="131"/>
    </location>
</feature>
<dbReference type="InterPro" id="IPR050397">
    <property type="entry name" value="Env_Response_Regulators"/>
</dbReference>
<organism evidence="2 3">
    <name type="scientific">Pelovirga terrestris</name>
    <dbReference type="NCBI Taxonomy" id="2771352"/>
    <lineage>
        <taxon>Bacteria</taxon>
        <taxon>Pseudomonadati</taxon>
        <taxon>Thermodesulfobacteriota</taxon>
        <taxon>Desulfuromonadia</taxon>
        <taxon>Geobacterales</taxon>
        <taxon>Geobacteraceae</taxon>
        <taxon>Pelovirga</taxon>
    </lineage>
</organism>
<dbReference type="Gene3D" id="2.60.120.10">
    <property type="entry name" value="Jelly Rolls"/>
    <property type="match status" value="1"/>
</dbReference>
<dbReference type="EMBL" id="JACWUN010000001">
    <property type="protein sequence ID" value="MBD1399286.1"/>
    <property type="molecule type" value="Genomic_DNA"/>
</dbReference>